<comment type="similarity">
    <text evidence="1">Belongs to the TUB family.</text>
</comment>
<evidence type="ECO:0000256" key="1">
    <source>
        <dbReference type="ARBA" id="ARBA00007129"/>
    </source>
</evidence>
<dbReference type="Proteomes" id="UP000009168">
    <property type="component" value="Unassembled WGS sequence"/>
</dbReference>
<organism evidence="4 5">
    <name type="scientific">Tetrahymena thermophila (strain SB210)</name>
    <dbReference type="NCBI Taxonomy" id="312017"/>
    <lineage>
        <taxon>Eukaryota</taxon>
        <taxon>Sar</taxon>
        <taxon>Alveolata</taxon>
        <taxon>Ciliophora</taxon>
        <taxon>Intramacronucleata</taxon>
        <taxon>Oligohymenophorea</taxon>
        <taxon>Hymenostomatida</taxon>
        <taxon>Tetrahymenina</taxon>
        <taxon>Tetrahymenidae</taxon>
        <taxon>Tetrahymena</taxon>
    </lineage>
</organism>
<evidence type="ECO:0000313" key="5">
    <source>
        <dbReference type="Proteomes" id="UP000009168"/>
    </source>
</evidence>
<dbReference type="GeneID" id="7830869"/>
<dbReference type="EMBL" id="GG662531">
    <property type="protein sequence ID" value="EAR82772.1"/>
    <property type="molecule type" value="Genomic_DNA"/>
</dbReference>
<gene>
    <name evidence="4" type="ORF">TTHERM_01084400</name>
</gene>
<dbReference type="SUPFAM" id="SSF54518">
    <property type="entry name" value="Tubby C-terminal domain-like"/>
    <property type="match status" value="1"/>
</dbReference>
<accession>Q22BS8</accession>
<dbReference type="eggNOG" id="KOG2502">
    <property type="taxonomic scope" value="Eukaryota"/>
</dbReference>
<dbReference type="AlphaFoldDB" id="Q22BS8"/>
<dbReference type="OrthoDB" id="8775810at2759"/>
<dbReference type="HOGENOM" id="CLU_432477_0_0_1"/>
<feature type="domain" description="Tubby C-terminal" evidence="3">
    <location>
        <begin position="412"/>
        <end position="626"/>
    </location>
</feature>
<dbReference type="PANTHER" id="PTHR16517">
    <property type="entry name" value="TUBBY-RELATED"/>
    <property type="match status" value="1"/>
</dbReference>
<evidence type="ECO:0000313" key="4">
    <source>
        <dbReference type="EMBL" id="EAR82772.1"/>
    </source>
</evidence>
<sequence>MEEFQFIEQVEASNESIKLSLFRENCTWDRDSIQKEEKAIFSNAQGTENSDDLVEINYVYIYDQDEVIVKKVKSIQKYDGIEMNVYKRAFRRWSTQQQLKDIDIFHQNYDSVNKKVEIVILNKKYIPYPRVEQIEQTISILQSQKNAILYHKQKKQLNSLLASGCFMYEFLNSQIDSLVRKKQKLMNLEDEIQNTKNKIKQQQQEQINQNNQNTGEQKNGNIKSIEIQLQQLLIKQQNGDNIEQIQQKIFNCNRQIKIIDEWVWRIVDKQSMKMKYSDLIRYLLISIQYEFSSLSQYLYTQLREYILRYQDVINYENKNKFLLNIIRNSTSEYIHATPKSEVITLNCISPYDLDKVEQIQVDTVFFKKDFNLFYAPHQKLTQQIQKYQYFNVERTRTERAFDIDFSENDYPHIYHLKSLHNNEQILIGIQQNEHSQIELYIEPLYSQYVDISKYQKYQFNYVGYIDRNYWGTEFVLYNQGYQSKSSTQEKEMILNNQRDLSYQLLRYFLKVEYYQDKFYSIKINYETNIMAEQPRKFTAQAFNYKENKFIDLKSLEPIYNQETQTYQLNFYGRAKKASARNFQVQDINDEDQIFLLHGKNSKNSFSVDFSYPLNIIQAFTFSIVSISKKYLVQ</sequence>
<evidence type="ECO:0000259" key="3">
    <source>
        <dbReference type="Pfam" id="PF01167"/>
    </source>
</evidence>
<dbReference type="KEGG" id="tet:TTHERM_01084400"/>
<proteinExistence type="inferred from homology"/>
<dbReference type="InterPro" id="IPR000007">
    <property type="entry name" value="Tubby_C"/>
</dbReference>
<dbReference type="Gene3D" id="3.20.90.10">
    <property type="entry name" value="Tubby Protein, Chain A"/>
    <property type="match status" value="1"/>
</dbReference>
<feature type="compositionally biased region" description="Low complexity" evidence="2">
    <location>
        <begin position="199"/>
        <end position="217"/>
    </location>
</feature>
<protein>
    <submittedName>
        <fullName evidence="4">Tubby-like protein</fullName>
    </submittedName>
</protein>
<reference evidence="5" key="1">
    <citation type="journal article" date="2006" name="PLoS Biol.">
        <title>Macronuclear genome sequence of the ciliate Tetrahymena thermophila, a model eukaryote.</title>
        <authorList>
            <person name="Eisen J.A."/>
            <person name="Coyne R.S."/>
            <person name="Wu M."/>
            <person name="Wu D."/>
            <person name="Thiagarajan M."/>
            <person name="Wortman J.R."/>
            <person name="Badger J.H."/>
            <person name="Ren Q."/>
            <person name="Amedeo P."/>
            <person name="Jones K.M."/>
            <person name="Tallon L.J."/>
            <person name="Delcher A.L."/>
            <person name="Salzberg S.L."/>
            <person name="Silva J.C."/>
            <person name="Haas B.J."/>
            <person name="Majoros W.H."/>
            <person name="Farzad M."/>
            <person name="Carlton J.M."/>
            <person name="Smith R.K. Jr."/>
            <person name="Garg J."/>
            <person name="Pearlman R.E."/>
            <person name="Karrer K.M."/>
            <person name="Sun L."/>
            <person name="Manning G."/>
            <person name="Elde N.C."/>
            <person name="Turkewitz A.P."/>
            <person name="Asai D.J."/>
            <person name="Wilkes D.E."/>
            <person name="Wang Y."/>
            <person name="Cai H."/>
            <person name="Collins K."/>
            <person name="Stewart B.A."/>
            <person name="Lee S.R."/>
            <person name="Wilamowska K."/>
            <person name="Weinberg Z."/>
            <person name="Ruzzo W.L."/>
            <person name="Wloga D."/>
            <person name="Gaertig J."/>
            <person name="Frankel J."/>
            <person name="Tsao C.-C."/>
            <person name="Gorovsky M.A."/>
            <person name="Keeling P.J."/>
            <person name="Waller R.F."/>
            <person name="Patron N.J."/>
            <person name="Cherry J.M."/>
            <person name="Stover N.A."/>
            <person name="Krieger C.J."/>
            <person name="del Toro C."/>
            <person name="Ryder H.F."/>
            <person name="Williamson S.C."/>
            <person name="Barbeau R.A."/>
            <person name="Hamilton E.P."/>
            <person name="Orias E."/>
        </authorList>
    </citation>
    <scope>NUCLEOTIDE SEQUENCE [LARGE SCALE GENOMIC DNA]</scope>
    <source>
        <strain evidence="5">SB210</strain>
    </source>
</reference>
<feature type="region of interest" description="Disordered" evidence="2">
    <location>
        <begin position="199"/>
        <end position="218"/>
    </location>
</feature>
<name>Q22BS8_TETTS</name>
<keyword evidence="5" id="KW-1185">Reference proteome</keyword>
<dbReference type="STRING" id="312017.Q22BS8"/>
<dbReference type="InParanoid" id="Q22BS8"/>
<dbReference type="RefSeq" id="XP_001030435.1">
    <property type="nucleotide sequence ID" value="XM_001030435.1"/>
</dbReference>
<dbReference type="InterPro" id="IPR025659">
    <property type="entry name" value="Tubby-like_C"/>
</dbReference>
<evidence type="ECO:0000256" key="2">
    <source>
        <dbReference type="SAM" id="MobiDB-lite"/>
    </source>
</evidence>
<dbReference type="Pfam" id="PF01167">
    <property type="entry name" value="Tub"/>
    <property type="match status" value="1"/>
</dbReference>
<dbReference type="PANTHER" id="PTHR16517:SF7">
    <property type="entry name" value="PROTEIN KING TUBBY"/>
    <property type="match status" value="1"/>
</dbReference>
<dbReference type="PRINTS" id="PR01573">
    <property type="entry name" value="SUPERTUBBY"/>
</dbReference>